<evidence type="ECO:0000313" key="2">
    <source>
        <dbReference type="EMBL" id="CAH3157105.1"/>
    </source>
</evidence>
<reference evidence="2 3" key="1">
    <citation type="submission" date="2022-05" db="EMBL/GenBank/DDBJ databases">
        <authorList>
            <consortium name="Genoscope - CEA"/>
            <person name="William W."/>
        </authorList>
    </citation>
    <scope>NUCLEOTIDE SEQUENCE [LARGE SCALE GENOMIC DNA]</scope>
</reference>
<dbReference type="Gene3D" id="2.60.120.260">
    <property type="entry name" value="Galactose-binding domain-like"/>
    <property type="match status" value="2"/>
</dbReference>
<comment type="caution">
    <text evidence="2">The sequence shown here is derived from an EMBL/GenBank/DDBJ whole genome shotgun (WGS) entry which is preliminary data.</text>
</comment>
<evidence type="ECO:0000313" key="3">
    <source>
        <dbReference type="Proteomes" id="UP001159428"/>
    </source>
</evidence>
<dbReference type="SUPFAM" id="SSF49785">
    <property type="entry name" value="Galactose-binding domain-like"/>
    <property type="match status" value="1"/>
</dbReference>
<accession>A0AAU9XT79</accession>
<sequence>MFPKIVTRNLKSRIIKVLHPTRLACNTDVSCRRINYVISRNMYELNDRTKEARSETFAPDTDRFYFRRDKNRIESTALYESRCLSKTRNPPTPKRRSKEIDSVQQLENLGRFKSHGNKPFLVNLQCVEYEFKCSLCGANYIGYTNRHLHLDIEEHKYSVIVSLGFLFELPRESCEEIKANEGRQAVIGMYWLKSGIPETPVHEFCNMESKVCKPMGVESETLIPHAQITASSHYMYYYAHNGRLNGNTGWCQKTSKITDDFIQVDMGVLRWVFEASKDLTTVVKNILKNPVQARYVRFQPLTFYSYPCVRIEIFAYY</sequence>
<gene>
    <name evidence="2" type="ORF">PMEA_00029825</name>
</gene>
<dbReference type="InterPro" id="IPR000421">
    <property type="entry name" value="FA58C"/>
</dbReference>
<dbReference type="AlphaFoldDB" id="A0AAU9XT79"/>
<dbReference type="PROSITE" id="PS00028">
    <property type="entry name" value="ZINC_FINGER_C2H2_1"/>
    <property type="match status" value="1"/>
</dbReference>
<dbReference type="Proteomes" id="UP001159428">
    <property type="component" value="Unassembled WGS sequence"/>
</dbReference>
<protein>
    <recommendedName>
        <fullName evidence="1">F5/8 type C domain-containing protein</fullName>
    </recommendedName>
</protein>
<dbReference type="PROSITE" id="PS50022">
    <property type="entry name" value="FA58C_3"/>
    <property type="match status" value="1"/>
</dbReference>
<name>A0AAU9XT79_9CNID</name>
<dbReference type="PANTHER" id="PTHR24543:SF291">
    <property type="entry name" value="SMOKE ALARM, ISOFORM D"/>
    <property type="match status" value="1"/>
</dbReference>
<dbReference type="EMBL" id="CALNXJ010000063">
    <property type="protein sequence ID" value="CAH3157105.1"/>
    <property type="molecule type" value="Genomic_DNA"/>
</dbReference>
<keyword evidence="3" id="KW-1185">Reference proteome</keyword>
<dbReference type="InterPro" id="IPR008979">
    <property type="entry name" value="Galactose-bd-like_sf"/>
</dbReference>
<dbReference type="InterPro" id="IPR013087">
    <property type="entry name" value="Znf_C2H2_type"/>
</dbReference>
<evidence type="ECO:0000259" key="1">
    <source>
        <dbReference type="PROSITE" id="PS50022"/>
    </source>
</evidence>
<feature type="domain" description="F5/8 type C" evidence="1">
    <location>
        <begin position="212"/>
        <end position="267"/>
    </location>
</feature>
<proteinExistence type="predicted"/>
<dbReference type="PANTHER" id="PTHR24543">
    <property type="entry name" value="MULTICOPPER OXIDASE-RELATED"/>
    <property type="match status" value="1"/>
</dbReference>
<organism evidence="2 3">
    <name type="scientific">Pocillopora meandrina</name>
    <dbReference type="NCBI Taxonomy" id="46732"/>
    <lineage>
        <taxon>Eukaryota</taxon>
        <taxon>Metazoa</taxon>
        <taxon>Cnidaria</taxon>
        <taxon>Anthozoa</taxon>
        <taxon>Hexacorallia</taxon>
        <taxon>Scleractinia</taxon>
        <taxon>Astrocoeniina</taxon>
        <taxon>Pocilloporidae</taxon>
        <taxon>Pocillopora</taxon>
    </lineage>
</organism>